<evidence type="ECO:0000313" key="2">
    <source>
        <dbReference type="Proteomes" id="UP000184287"/>
    </source>
</evidence>
<dbReference type="RefSeq" id="WP_073233087.1">
    <property type="nucleotide sequence ID" value="NZ_FQUQ01000004.1"/>
</dbReference>
<organism evidence="1 2">
    <name type="scientific">Pedobacter caeni</name>
    <dbReference type="NCBI Taxonomy" id="288992"/>
    <lineage>
        <taxon>Bacteria</taxon>
        <taxon>Pseudomonadati</taxon>
        <taxon>Bacteroidota</taxon>
        <taxon>Sphingobacteriia</taxon>
        <taxon>Sphingobacteriales</taxon>
        <taxon>Sphingobacteriaceae</taxon>
        <taxon>Pedobacter</taxon>
    </lineage>
</organism>
<dbReference type="AlphaFoldDB" id="A0A1M5GXS1"/>
<name>A0A1M5GXS1_9SPHI</name>
<dbReference type="EMBL" id="FQUQ01000004">
    <property type="protein sequence ID" value="SHG08415.1"/>
    <property type="molecule type" value="Genomic_DNA"/>
</dbReference>
<evidence type="ECO:0000313" key="1">
    <source>
        <dbReference type="EMBL" id="SHG08415.1"/>
    </source>
</evidence>
<reference evidence="2" key="1">
    <citation type="submission" date="2016-11" db="EMBL/GenBank/DDBJ databases">
        <authorList>
            <person name="Varghese N."/>
            <person name="Submissions S."/>
        </authorList>
    </citation>
    <scope>NUCLEOTIDE SEQUENCE [LARGE SCALE GENOMIC DNA]</scope>
    <source>
        <strain evidence="2">DSM 16990</strain>
    </source>
</reference>
<protein>
    <submittedName>
        <fullName evidence="1">Uncharacterized protein</fullName>
    </submittedName>
</protein>
<dbReference type="STRING" id="288992.SAMN04488522_104411"/>
<sequence>MKIETTILTTERDDLEKFILLFEPSKYKRLKNGIEVRGQPDLESNVATAKALVLSLGLHLTIISDANMATYRAFEVRQAY</sequence>
<gene>
    <name evidence="1" type="ORF">SAMN04488522_104411</name>
</gene>
<dbReference type="OrthoDB" id="771317at2"/>
<keyword evidence="2" id="KW-1185">Reference proteome</keyword>
<accession>A0A1M5GXS1</accession>
<dbReference type="Proteomes" id="UP000184287">
    <property type="component" value="Unassembled WGS sequence"/>
</dbReference>
<proteinExistence type="predicted"/>